<feature type="transmembrane region" description="Helical" evidence="6">
    <location>
        <begin position="716"/>
        <end position="742"/>
    </location>
</feature>
<name>A0ABS9BKY3_9BACT</name>
<keyword evidence="3 6" id="KW-0812">Transmembrane</keyword>
<dbReference type="InterPro" id="IPR050250">
    <property type="entry name" value="Macrolide_Exporter_MacB"/>
</dbReference>
<feature type="transmembrane region" description="Helical" evidence="6">
    <location>
        <begin position="375"/>
        <end position="396"/>
    </location>
</feature>
<evidence type="ECO:0000313" key="9">
    <source>
        <dbReference type="Proteomes" id="UP001200145"/>
    </source>
</evidence>
<keyword evidence="5 6" id="KW-0472">Membrane</keyword>
<dbReference type="InterPro" id="IPR025857">
    <property type="entry name" value="MacB_PCD"/>
</dbReference>
<dbReference type="PANTHER" id="PTHR30572:SF18">
    <property type="entry name" value="ABC-TYPE MACROLIDE FAMILY EXPORT SYSTEM PERMEASE COMPONENT 2"/>
    <property type="match status" value="1"/>
</dbReference>
<evidence type="ECO:0000259" key="7">
    <source>
        <dbReference type="PROSITE" id="PS50112"/>
    </source>
</evidence>
<evidence type="ECO:0000256" key="2">
    <source>
        <dbReference type="ARBA" id="ARBA00022475"/>
    </source>
</evidence>
<evidence type="ECO:0000256" key="4">
    <source>
        <dbReference type="ARBA" id="ARBA00022989"/>
    </source>
</evidence>
<feature type="transmembrane region" description="Helical" evidence="6">
    <location>
        <begin position="21"/>
        <end position="41"/>
    </location>
</feature>
<accession>A0ABS9BKY3</accession>
<keyword evidence="4 6" id="KW-1133">Transmembrane helix</keyword>
<feature type="domain" description="PAS" evidence="7">
    <location>
        <begin position="563"/>
        <end position="589"/>
    </location>
</feature>
<dbReference type="InterPro" id="IPR003838">
    <property type="entry name" value="ABC3_permease_C"/>
</dbReference>
<evidence type="ECO:0000256" key="6">
    <source>
        <dbReference type="SAM" id="Phobius"/>
    </source>
</evidence>
<feature type="transmembrane region" description="Helical" evidence="6">
    <location>
        <begin position="417"/>
        <end position="441"/>
    </location>
</feature>
<keyword evidence="2" id="KW-1003">Cell membrane</keyword>
<dbReference type="PROSITE" id="PS50112">
    <property type="entry name" value="PAS"/>
    <property type="match status" value="1"/>
</dbReference>
<dbReference type="Proteomes" id="UP001200145">
    <property type="component" value="Unassembled WGS sequence"/>
</dbReference>
<evidence type="ECO:0000256" key="5">
    <source>
        <dbReference type="ARBA" id="ARBA00023136"/>
    </source>
</evidence>
<organism evidence="8 9">
    <name type="scientific">Flavihumibacter fluminis</name>
    <dbReference type="NCBI Taxonomy" id="2909236"/>
    <lineage>
        <taxon>Bacteria</taxon>
        <taxon>Pseudomonadati</taxon>
        <taxon>Bacteroidota</taxon>
        <taxon>Chitinophagia</taxon>
        <taxon>Chitinophagales</taxon>
        <taxon>Chitinophagaceae</taxon>
        <taxon>Flavihumibacter</taxon>
    </lineage>
</organism>
<feature type="transmembrane region" description="Helical" evidence="6">
    <location>
        <begin position="334"/>
        <end position="355"/>
    </location>
</feature>
<dbReference type="EMBL" id="JAKEVY010000003">
    <property type="protein sequence ID" value="MCF1715509.1"/>
    <property type="molecule type" value="Genomic_DNA"/>
</dbReference>
<comment type="caution">
    <text evidence="8">The sequence shown here is derived from an EMBL/GenBank/DDBJ whole genome shotgun (WGS) entry which is preliminary data.</text>
</comment>
<evidence type="ECO:0000256" key="1">
    <source>
        <dbReference type="ARBA" id="ARBA00004651"/>
    </source>
</evidence>
<evidence type="ECO:0000313" key="8">
    <source>
        <dbReference type="EMBL" id="MCF1715509.1"/>
    </source>
</evidence>
<comment type="subcellular location">
    <subcellularLocation>
        <location evidence="1">Cell membrane</location>
        <topology evidence="1">Multi-pass membrane protein</topology>
    </subcellularLocation>
</comment>
<dbReference type="Pfam" id="PF02687">
    <property type="entry name" value="FtsX"/>
    <property type="match status" value="2"/>
</dbReference>
<evidence type="ECO:0000256" key="3">
    <source>
        <dbReference type="ARBA" id="ARBA00022692"/>
    </source>
</evidence>
<dbReference type="PANTHER" id="PTHR30572">
    <property type="entry name" value="MEMBRANE COMPONENT OF TRANSPORTER-RELATED"/>
    <property type="match status" value="1"/>
</dbReference>
<feature type="transmembrane region" description="Helical" evidence="6">
    <location>
        <begin position="673"/>
        <end position="695"/>
    </location>
</feature>
<reference evidence="8 9" key="1">
    <citation type="submission" date="2022-01" db="EMBL/GenBank/DDBJ databases">
        <title>Flavihumibacter sp. nov., isolated from sediment of a river.</title>
        <authorList>
            <person name="Liu H."/>
        </authorList>
    </citation>
    <scope>NUCLEOTIDE SEQUENCE [LARGE SCALE GENOMIC DNA]</scope>
    <source>
        <strain evidence="8 9">RY-1</strain>
    </source>
</reference>
<dbReference type="InterPro" id="IPR000014">
    <property type="entry name" value="PAS"/>
</dbReference>
<keyword evidence="9" id="KW-1185">Reference proteome</keyword>
<protein>
    <submittedName>
        <fullName evidence="8">ABC transporter permease</fullName>
    </submittedName>
</protein>
<dbReference type="RefSeq" id="WP_234866462.1">
    <property type="nucleotide sequence ID" value="NZ_JAKEVY010000003.1"/>
</dbReference>
<feature type="transmembrane region" description="Helical" evidence="6">
    <location>
        <begin position="278"/>
        <end position="298"/>
    </location>
</feature>
<sequence length="796" mass="89631">MLRNYWRIAVRNLLKHKGFSIINLTGLTVAFTCCLLMFMYIRHELSFDRFQEKGNRIVRVIMEYGFGESEKVAGNYTSTKVMPAFKRNFPEVEEGVRMYPGSGLLKIGDQLYEDPEFLFADSTFFHVFPSFRLQAGSPDKVLGAPNQLVMTASAAKKYFPHQNAVGQTILVGTQQTPFIVTGITDDCPSNSQIRFSMVGSFSSLGPAQEETYWNANYQTYLLLKENTSLPNLQAKIRPFMEKEMNDPSIWLTYYLEPLFDVHLHSPHNAYVANTDIRYIYIASGMAILILLIACFTYINMSTARSLERAREVGIRKVTGATRQQVFSQFIGESLVLSVLALLISFAATALLLPLFNELVNRSLNMMDLIHPMLLFSALGMVIFIAVLAGSYPALVVSGFQPIKVLKGNFRNSDNGNWVRQSLTVFQFTISAFLLIGSFAMYKQVKFIHEKSLGFNRDHVVVVKSDYKVSEKMDLLKNQLKANPQIKNTSLSYNAPISIVGGYGMRSAIMPENSSLNVYANPIDEEYLRTNEIQLIAGEDINRQDVLDASHPENEKNYFHFILNESAAKQLGWSPQEAIGKKMFLDESRPGIVKGVVKDFHFSSMHSPIQGLVLFPSNYGNNLLVKVSGKQLPETIAFMEKTWKELVKHRPFSYSFMDEDYNRMYQAEQQTVKVIGLFTGVAILLACVGLLGLSAFSVQQRTKEIGVRKVLGASVQGIVWMLATYFLRLVLVASLIALPIGWFATNKWLEDFSYRTNLDLTVFIWPVVGLSLLALIAISVQTIRAAVLNPVKSLRSE</sequence>
<feature type="transmembrane region" description="Helical" evidence="6">
    <location>
        <begin position="762"/>
        <end position="786"/>
    </location>
</feature>
<gene>
    <name evidence="8" type="ORF">L0U88_12805</name>
</gene>
<proteinExistence type="predicted"/>
<dbReference type="Pfam" id="PF12704">
    <property type="entry name" value="MacB_PCD"/>
    <property type="match status" value="1"/>
</dbReference>